<comment type="caution">
    <text evidence="7">The sequence shown here is derived from an EMBL/GenBank/DDBJ whole genome shotgun (WGS) entry which is preliminary data.</text>
</comment>
<dbReference type="Proteomes" id="UP000177725">
    <property type="component" value="Unassembled WGS sequence"/>
</dbReference>
<dbReference type="InterPro" id="IPR000711">
    <property type="entry name" value="ATPase_OSCP/dsu"/>
</dbReference>
<keyword evidence="4" id="KW-0406">Ion transport</keyword>
<sequence length="127" mass="14613">MKYSPKQYTSALLESLKDKTEIRQKEIINNFFKTLSKNNDWSRLGSILKAVEKKYLEDTGLKKVYVETASPISSNLEKEIEKILGNKVYFLTKTNPMLLAGIKILVDDELLIDASARTKIEKMFINH</sequence>
<organism evidence="7 8">
    <name type="scientific">Candidatus Portnoybacteria bacterium RBG_13_41_18</name>
    <dbReference type="NCBI Taxonomy" id="1801991"/>
    <lineage>
        <taxon>Bacteria</taxon>
        <taxon>Candidatus Portnoyibacteriota</taxon>
    </lineage>
</organism>
<dbReference type="AlphaFoldDB" id="A0A1G2F771"/>
<evidence type="ECO:0000256" key="6">
    <source>
        <dbReference type="ARBA" id="ARBA00023310"/>
    </source>
</evidence>
<proteinExistence type="predicted"/>
<dbReference type="GO" id="GO:0016020">
    <property type="term" value="C:membrane"/>
    <property type="evidence" value="ECO:0007669"/>
    <property type="project" value="UniProtKB-SubCell"/>
</dbReference>
<dbReference type="GO" id="GO:0046933">
    <property type="term" value="F:proton-transporting ATP synthase activity, rotational mechanism"/>
    <property type="evidence" value="ECO:0007669"/>
    <property type="project" value="InterPro"/>
</dbReference>
<evidence type="ECO:0000256" key="4">
    <source>
        <dbReference type="ARBA" id="ARBA00023065"/>
    </source>
</evidence>
<keyword evidence="3" id="KW-0375">Hydrogen ion transport</keyword>
<dbReference type="Pfam" id="PF00213">
    <property type="entry name" value="OSCP"/>
    <property type="match status" value="1"/>
</dbReference>
<reference evidence="7 8" key="1">
    <citation type="journal article" date="2016" name="Nat. Commun.">
        <title>Thousands of microbial genomes shed light on interconnected biogeochemical processes in an aquifer system.</title>
        <authorList>
            <person name="Anantharaman K."/>
            <person name="Brown C.T."/>
            <person name="Hug L.A."/>
            <person name="Sharon I."/>
            <person name="Castelle C.J."/>
            <person name="Probst A.J."/>
            <person name="Thomas B.C."/>
            <person name="Singh A."/>
            <person name="Wilkins M.J."/>
            <person name="Karaoz U."/>
            <person name="Brodie E.L."/>
            <person name="Williams K.H."/>
            <person name="Hubbard S.S."/>
            <person name="Banfield J.F."/>
        </authorList>
    </citation>
    <scope>NUCLEOTIDE SEQUENCE [LARGE SCALE GENOMIC DNA]</scope>
</reference>
<keyword evidence="6" id="KW-0066">ATP synthesis</keyword>
<gene>
    <name evidence="7" type="ORF">A2174_03470</name>
</gene>
<protein>
    <submittedName>
        <fullName evidence="7">Uncharacterized protein</fullName>
    </submittedName>
</protein>
<evidence type="ECO:0000256" key="5">
    <source>
        <dbReference type="ARBA" id="ARBA00023136"/>
    </source>
</evidence>
<dbReference type="EMBL" id="MHMV01000035">
    <property type="protein sequence ID" value="OGZ33916.1"/>
    <property type="molecule type" value="Genomic_DNA"/>
</dbReference>
<accession>A0A1G2F771</accession>
<dbReference type="PANTHER" id="PTHR11910">
    <property type="entry name" value="ATP SYNTHASE DELTA CHAIN"/>
    <property type="match status" value="1"/>
</dbReference>
<name>A0A1G2F771_9BACT</name>
<evidence type="ECO:0000313" key="8">
    <source>
        <dbReference type="Proteomes" id="UP000177725"/>
    </source>
</evidence>
<evidence type="ECO:0000313" key="7">
    <source>
        <dbReference type="EMBL" id="OGZ33916.1"/>
    </source>
</evidence>
<evidence type="ECO:0000256" key="1">
    <source>
        <dbReference type="ARBA" id="ARBA00004370"/>
    </source>
</evidence>
<keyword evidence="2" id="KW-0813">Transport</keyword>
<comment type="subcellular location">
    <subcellularLocation>
        <location evidence="1">Membrane</location>
    </subcellularLocation>
</comment>
<evidence type="ECO:0000256" key="3">
    <source>
        <dbReference type="ARBA" id="ARBA00022781"/>
    </source>
</evidence>
<evidence type="ECO:0000256" key="2">
    <source>
        <dbReference type="ARBA" id="ARBA00022448"/>
    </source>
</evidence>
<keyword evidence="5" id="KW-0472">Membrane</keyword>